<proteinExistence type="predicted"/>
<gene>
    <name evidence="1" type="ORF">LYPA_23C000613</name>
</gene>
<dbReference type="Proteomes" id="UP000386466">
    <property type="component" value="Unassembled WGS sequence"/>
</dbReference>
<feature type="non-terminal residue" evidence="1">
    <location>
        <position position="1"/>
    </location>
</feature>
<name>A0A485NUY0_LYNPA</name>
<evidence type="ECO:0000313" key="2">
    <source>
        <dbReference type="Proteomes" id="UP000386466"/>
    </source>
</evidence>
<dbReference type="EMBL" id="CAAGRJ010022213">
    <property type="protein sequence ID" value="VFV36079.1"/>
    <property type="molecule type" value="Genomic_DNA"/>
</dbReference>
<accession>A0A485NUY0</accession>
<sequence length="155" mass="17091">RAVASCPAALGALKWKAHHGFSKRRSCARWKGGRWVILNLIHLSIPFFFKKPGGANSQPLLELEDLPAARRGGGELEEGHHLRPALSLCALRSAPSALRKGTRAFLFFRTPRRMTASLKGNEVSCVPHGARGTEIIKAMRFPGSTRCLRKKEETP</sequence>
<evidence type="ECO:0000313" key="1">
    <source>
        <dbReference type="EMBL" id="VFV36079.1"/>
    </source>
</evidence>
<organism evidence="1 2">
    <name type="scientific">Lynx pardinus</name>
    <name type="common">Iberian lynx</name>
    <name type="synonym">Felis pardina</name>
    <dbReference type="NCBI Taxonomy" id="191816"/>
    <lineage>
        <taxon>Eukaryota</taxon>
        <taxon>Metazoa</taxon>
        <taxon>Chordata</taxon>
        <taxon>Craniata</taxon>
        <taxon>Vertebrata</taxon>
        <taxon>Euteleostomi</taxon>
        <taxon>Mammalia</taxon>
        <taxon>Eutheria</taxon>
        <taxon>Laurasiatheria</taxon>
        <taxon>Carnivora</taxon>
        <taxon>Feliformia</taxon>
        <taxon>Felidae</taxon>
        <taxon>Felinae</taxon>
        <taxon>Lynx</taxon>
    </lineage>
</organism>
<keyword evidence="2" id="KW-1185">Reference proteome</keyword>
<dbReference type="AlphaFoldDB" id="A0A485NUY0"/>
<protein>
    <submittedName>
        <fullName evidence="1">Uncharacterized protein</fullName>
    </submittedName>
</protein>
<reference evidence="1 2" key="1">
    <citation type="submission" date="2019-01" db="EMBL/GenBank/DDBJ databases">
        <authorList>
            <person name="Alioto T."/>
            <person name="Alioto T."/>
        </authorList>
    </citation>
    <scope>NUCLEOTIDE SEQUENCE [LARGE SCALE GENOMIC DNA]</scope>
</reference>